<evidence type="ECO:0000256" key="12">
    <source>
        <dbReference type="SAM" id="MobiDB-lite"/>
    </source>
</evidence>
<reference evidence="13" key="1">
    <citation type="journal article" date="2022" name="bioRxiv">
        <title>Deciphering the potential niche of two novel black yeast fungi from a biological soil crust based on their genomes, phenotypes, and melanin regulation.</title>
        <authorList>
            <consortium name="DOE Joint Genome Institute"/>
            <person name="Carr E.C."/>
            <person name="Barton Q."/>
            <person name="Grambo S."/>
            <person name="Sullivan M."/>
            <person name="Renfro C.M."/>
            <person name="Kuo A."/>
            <person name="Pangilinan J."/>
            <person name="Lipzen A."/>
            <person name="Keymanesh K."/>
            <person name="Savage E."/>
            <person name="Barry K."/>
            <person name="Grigoriev I.V."/>
            <person name="Riekhof W.R."/>
            <person name="Harris S.S."/>
        </authorList>
    </citation>
    <scope>NUCLEOTIDE SEQUENCE</scope>
    <source>
        <strain evidence="13">JF 03-4F</strain>
    </source>
</reference>
<dbReference type="Gene3D" id="1.50.40.10">
    <property type="entry name" value="Mitochondrial carrier domain"/>
    <property type="match status" value="1"/>
</dbReference>
<keyword evidence="4 10" id="KW-0812">Transmembrane</keyword>
<feature type="repeat" description="Solcar" evidence="10">
    <location>
        <begin position="132"/>
        <end position="223"/>
    </location>
</feature>
<dbReference type="Pfam" id="PF00153">
    <property type="entry name" value="Mito_carr"/>
    <property type="match status" value="3"/>
</dbReference>
<feature type="repeat" description="Solcar" evidence="10">
    <location>
        <begin position="35"/>
        <end position="120"/>
    </location>
</feature>
<dbReference type="GO" id="GO:0005743">
    <property type="term" value="C:mitochondrial inner membrane"/>
    <property type="evidence" value="ECO:0007669"/>
    <property type="project" value="UniProtKB-SubCell"/>
</dbReference>
<dbReference type="FunFam" id="1.50.40.10:FF:000009">
    <property type="entry name" value="Mitochondrial 2-oxoglutarate/malate carrier protein"/>
    <property type="match status" value="1"/>
</dbReference>
<dbReference type="PRINTS" id="PR00926">
    <property type="entry name" value="MITOCARRIER"/>
</dbReference>
<proteinExistence type="inferred from homology"/>
<dbReference type="GO" id="GO:0055085">
    <property type="term" value="P:transmembrane transport"/>
    <property type="evidence" value="ECO:0007669"/>
    <property type="project" value="InterPro"/>
</dbReference>
<dbReference type="EMBL" id="MU404351">
    <property type="protein sequence ID" value="KAI1615917.1"/>
    <property type="molecule type" value="Genomic_DNA"/>
</dbReference>
<comment type="similarity">
    <text evidence="2 11">Belongs to the mitochondrial carrier (TC 2.A.29) family.</text>
</comment>
<evidence type="ECO:0000256" key="1">
    <source>
        <dbReference type="ARBA" id="ARBA00004448"/>
    </source>
</evidence>
<evidence type="ECO:0000313" key="14">
    <source>
        <dbReference type="Proteomes" id="UP001203852"/>
    </source>
</evidence>
<keyword evidence="3 11" id="KW-0813">Transport</keyword>
<organism evidence="13 14">
    <name type="scientific">Exophiala viscosa</name>
    <dbReference type="NCBI Taxonomy" id="2486360"/>
    <lineage>
        <taxon>Eukaryota</taxon>
        <taxon>Fungi</taxon>
        <taxon>Dikarya</taxon>
        <taxon>Ascomycota</taxon>
        <taxon>Pezizomycotina</taxon>
        <taxon>Eurotiomycetes</taxon>
        <taxon>Chaetothyriomycetidae</taxon>
        <taxon>Chaetothyriales</taxon>
        <taxon>Herpotrichiellaceae</taxon>
        <taxon>Exophiala</taxon>
    </lineage>
</organism>
<keyword evidence="6" id="KW-0999">Mitochondrion inner membrane</keyword>
<evidence type="ECO:0000256" key="5">
    <source>
        <dbReference type="ARBA" id="ARBA00022737"/>
    </source>
</evidence>
<dbReference type="PROSITE" id="PS50920">
    <property type="entry name" value="SOLCAR"/>
    <property type="match status" value="3"/>
</dbReference>
<evidence type="ECO:0000256" key="10">
    <source>
        <dbReference type="PROSITE-ProRule" id="PRU00282"/>
    </source>
</evidence>
<dbReference type="PANTHER" id="PTHR45618">
    <property type="entry name" value="MITOCHONDRIAL DICARBOXYLATE CARRIER-RELATED"/>
    <property type="match status" value="1"/>
</dbReference>
<comment type="subcellular location">
    <subcellularLocation>
        <location evidence="1">Mitochondrion inner membrane</location>
        <topology evidence="1">Multi-pass membrane protein</topology>
    </subcellularLocation>
</comment>
<evidence type="ECO:0000256" key="4">
    <source>
        <dbReference type="ARBA" id="ARBA00022692"/>
    </source>
</evidence>
<evidence type="ECO:0000256" key="11">
    <source>
        <dbReference type="RuleBase" id="RU000488"/>
    </source>
</evidence>
<evidence type="ECO:0000256" key="9">
    <source>
        <dbReference type="ARBA" id="ARBA00023136"/>
    </source>
</evidence>
<evidence type="ECO:0000313" key="13">
    <source>
        <dbReference type="EMBL" id="KAI1615917.1"/>
    </source>
</evidence>
<evidence type="ECO:0000256" key="3">
    <source>
        <dbReference type="ARBA" id="ARBA00022448"/>
    </source>
</evidence>
<dbReference type="InterPro" id="IPR002067">
    <property type="entry name" value="MCP"/>
</dbReference>
<dbReference type="AlphaFoldDB" id="A0AAN6E2K1"/>
<evidence type="ECO:0000256" key="6">
    <source>
        <dbReference type="ARBA" id="ARBA00022792"/>
    </source>
</evidence>
<dbReference type="SUPFAM" id="SSF103506">
    <property type="entry name" value="Mitochondrial carrier"/>
    <property type="match status" value="1"/>
</dbReference>
<keyword evidence="8" id="KW-0496">Mitochondrion</keyword>
<name>A0AAN6E2K1_9EURO</name>
<keyword evidence="5" id="KW-0677">Repeat</keyword>
<comment type="caution">
    <text evidence="13">The sequence shown here is derived from an EMBL/GenBank/DDBJ whole genome shotgun (WGS) entry which is preliminary data.</text>
</comment>
<protein>
    <submittedName>
        <fullName evidence="13">Mitochondrial carrier domain-containing protein</fullName>
    </submittedName>
</protein>
<feature type="repeat" description="Solcar" evidence="10">
    <location>
        <begin position="231"/>
        <end position="321"/>
    </location>
</feature>
<evidence type="ECO:0000256" key="8">
    <source>
        <dbReference type="ARBA" id="ARBA00023128"/>
    </source>
</evidence>
<dbReference type="InterPro" id="IPR050391">
    <property type="entry name" value="Mito_Metabolite_Transporter"/>
</dbReference>
<sequence length="323" mass="35242">MATSITTTSGANHLTLEPNPTQQHQQRTSTLRNVRPFLIGGLSGMLATTCVQPLDMIKVRLQLSDQGTKHTVKPSSLTVARAILSQGRISDFYQGLTAALARQIVYGTCRLGFFITFEDALKTRAENNKTTYGFPQRAFASVCAGGLAAAIGNPTEVALIRMQSDGLRPIGQREGFRSVVDAVIRITRSEGLFALWGGCAPTVIRAIATNFGQLAFFSESKHQLRAHTNWSEQAQTLTASAIGGFCAAFFSMPFDFVKSRLQSQQNAQGSRGKYNGMFGCIVKVVREEGLLRFSRGFPAYFSRMAPHSVISLVIMDKLASIFK</sequence>
<dbReference type="InterPro" id="IPR018108">
    <property type="entry name" value="MCP_transmembrane"/>
</dbReference>
<evidence type="ECO:0000256" key="7">
    <source>
        <dbReference type="ARBA" id="ARBA00022989"/>
    </source>
</evidence>
<dbReference type="Proteomes" id="UP001203852">
    <property type="component" value="Unassembled WGS sequence"/>
</dbReference>
<dbReference type="InterPro" id="IPR023395">
    <property type="entry name" value="MCP_dom_sf"/>
</dbReference>
<gene>
    <name evidence="13" type="ORF">EDD36DRAFT_118872</name>
</gene>
<keyword evidence="9 10" id="KW-0472">Membrane</keyword>
<feature type="region of interest" description="Disordered" evidence="12">
    <location>
        <begin position="1"/>
        <end position="29"/>
    </location>
</feature>
<keyword evidence="14" id="KW-1185">Reference proteome</keyword>
<accession>A0AAN6E2K1</accession>
<keyword evidence="7" id="KW-1133">Transmembrane helix</keyword>
<evidence type="ECO:0000256" key="2">
    <source>
        <dbReference type="ARBA" id="ARBA00006375"/>
    </source>
</evidence>